<evidence type="ECO:0000259" key="14">
    <source>
        <dbReference type="PROSITE" id="PS51085"/>
    </source>
</evidence>
<dbReference type="EMBL" id="FNAQ01000003">
    <property type="protein sequence ID" value="SDE08431.1"/>
    <property type="molecule type" value="Genomic_DNA"/>
</dbReference>
<evidence type="ECO:0000256" key="6">
    <source>
        <dbReference type="ARBA" id="ARBA00022723"/>
    </source>
</evidence>
<dbReference type="InterPro" id="IPR019574">
    <property type="entry name" value="NADH_UbQ_OxRdtase_Gsu_4Fe4S-bd"/>
</dbReference>
<dbReference type="PANTHER" id="PTHR43105">
    <property type="entry name" value="RESPIRATORY NITRATE REDUCTASE"/>
    <property type="match status" value="1"/>
</dbReference>
<feature type="domain" description="4Fe-4S His(Cys)3-ligated-type" evidence="15">
    <location>
        <begin position="86"/>
        <end position="125"/>
    </location>
</feature>
<keyword evidence="5" id="KW-0001">2Fe-2S</keyword>
<evidence type="ECO:0000256" key="11">
    <source>
        <dbReference type="ARBA" id="ARBA00023027"/>
    </source>
</evidence>
<reference evidence="17" key="1">
    <citation type="submission" date="2016-10" db="EMBL/GenBank/DDBJ databases">
        <authorList>
            <person name="Varghese N."/>
            <person name="Submissions S."/>
        </authorList>
    </citation>
    <scope>NUCLEOTIDE SEQUENCE [LARGE SCALE GENOMIC DNA]</scope>
    <source>
        <strain evidence="17">DSM 8987</strain>
    </source>
</reference>
<comment type="similarity">
    <text evidence="3">Belongs to the complex I 75 kDa subunit family.</text>
</comment>
<dbReference type="InterPro" id="IPR006656">
    <property type="entry name" value="Mopterin_OxRdtase"/>
</dbReference>
<evidence type="ECO:0000256" key="3">
    <source>
        <dbReference type="ARBA" id="ARBA00005404"/>
    </source>
</evidence>
<evidence type="ECO:0000256" key="13">
    <source>
        <dbReference type="ARBA" id="ARBA00034078"/>
    </source>
</evidence>
<dbReference type="InterPro" id="IPR050123">
    <property type="entry name" value="Prok_molybdopt-oxidoreductase"/>
</dbReference>
<dbReference type="SUPFAM" id="SSF54862">
    <property type="entry name" value="4Fe-4S ferredoxins"/>
    <property type="match status" value="1"/>
</dbReference>
<dbReference type="PROSITE" id="PS51839">
    <property type="entry name" value="4FE4S_HC3"/>
    <property type="match status" value="1"/>
</dbReference>
<dbReference type="InterPro" id="IPR000283">
    <property type="entry name" value="NADH_UbQ_OxRdtase_75kDa_su_CS"/>
</dbReference>
<dbReference type="PIRSF" id="PIRSF036643">
    <property type="entry name" value="FDH_alpha"/>
    <property type="match status" value="1"/>
</dbReference>
<dbReference type="Gene3D" id="3.40.228.10">
    <property type="entry name" value="Dimethylsulfoxide Reductase, domain 2"/>
    <property type="match status" value="1"/>
</dbReference>
<proteinExistence type="inferred from homology"/>
<dbReference type="GO" id="GO:0051537">
    <property type="term" value="F:2 iron, 2 sulfur cluster binding"/>
    <property type="evidence" value="ECO:0007669"/>
    <property type="project" value="UniProtKB-KW"/>
</dbReference>
<dbReference type="GO" id="GO:0043546">
    <property type="term" value="F:molybdopterin cofactor binding"/>
    <property type="evidence" value="ECO:0007669"/>
    <property type="project" value="InterPro"/>
</dbReference>
<keyword evidence="8" id="KW-0560">Oxidoreductase</keyword>
<organism evidence="16 17">
    <name type="scientific">Desulfuromonas thiophila</name>
    <dbReference type="NCBI Taxonomy" id="57664"/>
    <lineage>
        <taxon>Bacteria</taxon>
        <taxon>Pseudomonadati</taxon>
        <taxon>Thermodesulfobacteriota</taxon>
        <taxon>Desulfuromonadia</taxon>
        <taxon>Desulfuromonadales</taxon>
        <taxon>Desulfuromonadaceae</taxon>
        <taxon>Desulfuromonas</taxon>
    </lineage>
</organism>
<evidence type="ECO:0000256" key="8">
    <source>
        <dbReference type="ARBA" id="ARBA00023002"/>
    </source>
</evidence>
<comment type="subcellular location">
    <subcellularLocation>
        <location evidence="2">Membrane</location>
    </subcellularLocation>
</comment>
<keyword evidence="12" id="KW-0472">Membrane</keyword>
<evidence type="ECO:0000313" key="17">
    <source>
        <dbReference type="Proteomes" id="UP000243205"/>
    </source>
</evidence>
<dbReference type="CDD" id="cd00207">
    <property type="entry name" value="fer2"/>
    <property type="match status" value="1"/>
</dbReference>
<name>A0A1G7A115_9BACT</name>
<evidence type="ECO:0000313" key="16">
    <source>
        <dbReference type="EMBL" id="SDE08431.1"/>
    </source>
</evidence>
<dbReference type="Pfam" id="PF00384">
    <property type="entry name" value="Molybdopterin"/>
    <property type="match status" value="1"/>
</dbReference>
<dbReference type="SUPFAM" id="SSF50692">
    <property type="entry name" value="ADC-like"/>
    <property type="match status" value="1"/>
</dbReference>
<gene>
    <name evidence="16" type="ORF">SAMN05661003_103217</name>
</gene>
<keyword evidence="9" id="KW-0408">Iron</keyword>
<dbReference type="Pfam" id="PF01568">
    <property type="entry name" value="Molydop_binding"/>
    <property type="match status" value="1"/>
</dbReference>
<evidence type="ECO:0000256" key="9">
    <source>
        <dbReference type="ARBA" id="ARBA00023004"/>
    </source>
</evidence>
<keyword evidence="10" id="KW-0411">Iron-sulfur</keyword>
<comment type="cofactor">
    <cofactor evidence="13">
        <name>[2Fe-2S] cluster</name>
        <dbReference type="ChEBI" id="CHEBI:190135"/>
    </cofactor>
</comment>
<comment type="cofactor">
    <cofactor evidence="1">
        <name>[4Fe-4S] cluster</name>
        <dbReference type="ChEBI" id="CHEBI:49883"/>
    </cofactor>
</comment>
<dbReference type="InterPro" id="IPR009010">
    <property type="entry name" value="Asp_de-COase-like_dom_sf"/>
</dbReference>
<dbReference type="Gene3D" id="2.40.40.20">
    <property type="match status" value="1"/>
</dbReference>
<dbReference type="PROSITE" id="PS00641">
    <property type="entry name" value="COMPLEX1_75K_1"/>
    <property type="match status" value="1"/>
</dbReference>
<dbReference type="SUPFAM" id="SSF54292">
    <property type="entry name" value="2Fe-2S ferredoxin-like"/>
    <property type="match status" value="1"/>
</dbReference>
<dbReference type="Gene3D" id="3.10.20.740">
    <property type="match status" value="1"/>
</dbReference>
<feature type="domain" description="2Fe-2S ferredoxin-type" evidence="14">
    <location>
        <begin position="8"/>
        <end position="86"/>
    </location>
</feature>
<keyword evidence="17" id="KW-1185">Reference proteome</keyword>
<evidence type="ECO:0000259" key="15">
    <source>
        <dbReference type="PROSITE" id="PS51839"/>
    </source>
</evidence>
<dbReference type="GO" id="GO:0008137">
    <property type="term" value="F:NADH dehydrogenase (ubiquinone) activity"/>
    <property type="evidence" value="ECO:0007669"/>
    <property type="project" value="InterPro"/>
</dbReference>
<dbReference type="SUPFAM" id="SSF53706">
    <property type="entry name" value="Formate dehydrogenase/DMSO reductase, domains 1-3"/>
    <property type="match status" value="1"/>
</dbReference>
<protein>
    <submittedName>
        <fullName evidence="16">Formate dehydrogenase alpha subunit</fullName>
    </submittedName>
</protein>
<dbReference type="STRING" id="57664.SAMN05661003_103217"/>
<dbReference type="GO" id="GO:0042773">
    <property type="term" value="P:ATP synthesis coupled electron transport"/>
    <property type="evidence" value="ECO:0007669"/>
    <property type="project" value="InterPro"/>
</dbReference>
<keyword evidence="4" id="KW-0004">4Fe-4S</keyword>
<dbReference type="GO" id="GO:0016020">
    <property type="term" value="C:membrane"/>
    <property type="evidence" value="ECO:0007669"/>
    <property type="project" value="UniProtKB-SubCell"/>
</dbReference>
<dbReference type="Gene3D" id="3.40.50.740">
    <property type="match status" value="1"/>
</dbReference>
<dbReference type="PANTHER" id="PTHR43105:SF9">
    <property type="entry name" value="NADPH-FE(3+) OXIDOREDUCTASE SUBUNIT ALPHA"/>
    <property type="match status" value="1"/>
</dbReference>
<dbReference type="FunFam" id="3.10.20.740:FF:000004">
    <property type="entry name" value="NADH-quinone oxidoreductase"/>
    <property type="match status" value="1"/>
</dbReference>
<dbReference type="GO" id="GO:0046872">
    <property type="term" value="F:metal ion binding"/>
    <property type="evidence" value="ECO:0007669"/>
    <property type="project" value="UniProtKB-KW"/>
</dbReference>
<sequence>MSHHAEKAMIRLTIDGQEVEIEAGSTIIQAAEKLGIKIPTMCYLKKVSTTGACRVCLVQVEGVERPVTACNTIATAGIVVTTSTPELERQRKDMIRLLLVNHPLDCPVCDAAGQCDLQDICFDHHVLDQPYRALDVAMPKVTGWPLIEHVPSRCVLCEKCVKVGHELTGIGDFFVNERGDKAFIDRKPGQNDIDPYIEGNAVAVCPVGAMISKPFKHSSRSWTLEKVPSLSFSGGSLEQVDLNVKNNRLYRITSQDEVTRNDGLLSFDASFAYGFVHAPERLSHPLVAGVQSDWDTALRHIAAKARELGGAAVAGLASARLTLEENYLFQKLFRVAFKSNNIDSAARFGQQAVYRTLAANLGLQGGSAPIESIATADAIVVFGSDISAEQPMVNAQIQKACRRNDAYLVVANMRRVRIAGHSHVFLNYRPGSENALLAALCRLLFDRGQADNAWIKQQVQNAGDIKKLLAKVDVAAAAGQAGVELELLVEVADKLAAAGRVALIFGRDISQSGRAAELTAGLADLAILSGALQGAGVFPVDERPNSQGLLDAGVCPEQLPGYQDYGTNAARFAKAWQVQALPEGGLNAIQMLEAIEAGKIRMLYLAAVNPLVTFPDSARWKKALKQLDLLVVQDILASELTEMAQVVLPACSFAEKSGSFVACDQSVGLLQPALAPLAQSRSDKQIFAQLFAVLTSRPHTQDDQQILAEMASLTDLFERVGVEGARYRIPAVKKGWQAGKLQFAAIGAAVPSQGLCLLTGKMHAHTGVTSTYAAGACEIAPAGYIEISCADAAAAGIAEGDKISVAAGDKKIEGPARLSSYVPAGLLFAPYHFAQLNAQSLLPLSDNLVAVTLAKA</sequence>
<dbReference type="GO" id="GO:0051539">
    <property type="term" value="F:4 iron, 4 sulfur cluster binding"/>
    <property type="evidence" value="ECO:0007669"/>
    <property type="project" value="UniProtKB-KW"/>
</dbReference>
<evidence type="ECO:0000256" key="1">
    <source>
        <dbReference type="ARBA" id="ARBA00001966"/>
    </source>
</evidence>
<evidence type="ECO:0000256" key="10">
    <source>
        <dbReference type="ARBA" id="ARBA00023014"/>
    </source>
</evidence>
<dbReference type="RefSeq" id="WP_092076867.1">
    <property type="nucleotide sequence ID" value="NZ_FNAQ01000003.1"/>
</dbReference>
<dbReference type="InterPro" id="IPR001041">
    <property type="entry name" value="2Fe-2S_ferredoxin-type"/>
</dbReference>
<dbReference type="PROSITE" id="PS51085">
    <property type="entry name" value="2FE2S_FER_2"/>
    <property type="match status" value="1"/>
</dbReference>
<dbReference type="AlphaFoldDB" id="A0A1G7A115"/>
<dbReference type="Pfam" id="PF22117">
    <property type="entry name" value="Fer4_Nqo3"/>
    <property type="match status" value="1"/>
</dbReference>
<keyword evidence="11" id="KW-0520">NAD</keyword>
<dbReference type="SMART" id="SM00929">
    <property type="entry name" value="NADH-G_4Fe-4S_3"/>
    <property type="match status" value="1"/>
</dbReference>
<dbReference type="Pfam" id="PF13510">
    <property type="entry name" value="Fer2_4"/>
    <property type="match status" value="1"/>
</dbReference>
<keyword evidence="6" id="KW-0479">Metal-binding</keyword>
<dbReference type="Proteomes" id="UP000243205">
    <property type="component" value="Unassembled WGS sequence"/>
</dbReference>
<evidence type="ECO:0000256" key="4">
    <source>
        <dbReference type="ARBA" id="ARBA00022485"/>
    </source>
</evidence>
<dbReference type="InterPro" id="IPR036010">
    <property type="entry name" value="2Fe-2S_ferredoxin-like_sf"/>
</dbReference>
<evidence type="ECO:0000256" key="12">
    <source>
        <dbReference type="ARBA" id="ARBA00023136"/>
    </source>
</evidence>
<dbReference type="InterPro" id="IPR006657">
    <property type="entry name" value="MoPterin_dinucl-bd_dom"/>
</dbReference>
<evidence type="ECO:0000256" key="7">
    <source>
        <dbReference type="ARBA" id="ARBA00022967"/>
    </source>
</evidence>
<accession>A0A1G7A115</accession>
<evidence type="ECO:0000256" key="5">
    <source>
        <dbReference type="ARBA" id="ARBA00022714"/>
    </source>
</evidence>
<dbReference type="OrthoDB" id="9816402at2"/>
<dbReference type="Pfam" id="PF10588">
    <property type="entry name" value="NADH-G_4Fe-4S_3"/>
    <property type="match status" value="1"/>
</dbReference>
<keyword evidence="7" id="KW-1278">Translocase</keyword>
<evidence type="ECO:0000256" key="2">
    <source>
        <dbReference type="ARBA" id="ARBA00004370"/>
    </source>
</evidence>
<dbReference type="GO" id="GO:0016491">
    <property type="term" value="F:oxidoreductase activity"/>
    <property type="evidence" value="ECO:0007669"/>
    <property type="project" value="UniProtKB-KW"/>
</dbReference>
<dbReference type="InterPro" id="IPR054351">
    <property type="entry name" value="NADH_UbQ_OxRdtase_ferredoxin"/>
</dbReference>